<dbReference type="SUPFAM" id="SSF48452">
    <property type="entry name" value="TPR-like"/>
    <property type="match status" value="1"/>
</dbReference>
<dbReference type="Pfam" id="PF14322">
    <property type="entry name" value="SusD-like_3"/>
    <property type="match status" value="1"/>
</dbReference>
<feature type="region of interest" description="Disordered" evidence="6">
    <location>
        <begin position="330"/>
        <end position="357"/>
    </location>
</feature>
<keyword evidence="5" id="KW-0998">Cell outer membrane</keyword>
<sequence length="574" mass="64085">MKKITYFTSLLVLALATSCSDDFLETRPKAALSSETLKDRAGINYLLTGAYSLLDGVGAGNTTYHSSADNFVYGSIASDDAYKGTIAGDQPEMSLIEQRQIQPDNTYFRGKWQAVYDGIARSNDVMLLVDQVTQLTDTEKTQIKAQARFLRGHYHFEAKKMWNMVPYIDETVYNPDDLSSTKVPNDKDIWPNIEADLKFALDNLPETQTQKGRPTKWAAAALLGKAYLYQRKWAEAKAQFDAIVNSGRYKLMDRYHDNFRTATNNNAESIFEVQHSVNDGAPGGENGNQGATLNYPYGGGGVTTCCGFYQPSQNLVNAFKTQNGLPMPESFNTSDVKNDQGIESNQAFTPDQGEFDPRLDHTVGRRGIPFLDWGVHPGKAYVRDQSYGGPYSPRKHVMYRSDVGSLTFSGNPRLNANNYRMIRYAHVLLMLAEAEVELGNLTRARDLVNMIRNRAANPDGFVKTADGKPAANYVIKPYADADPAFSTAANARTAVRFESRLELGMEGHRFFDLARWGIADQVMNAYYAVEKAKRTYFNGVNFIKGKHEYYPLPLQEIVNSQVGGKATLKQNPNY</sequence>
<evidence type="ECO:0000256" key="6">
    <source>
        <dbReference type="SAM" id="MobiDB-lite"/>
    </source>
</evidence>
<dbReference type="InterPro" id="IPR011990">
    <property type="entry name" value="TPR-like_helical_dom_sf"/>
</dbReference>
<evidence type="ECO:0000256" key="5">
    <source>
        <dbReference type="ARBA" id="ARBA00023237"/>
    </source>
</evidence>
<comment type="subcellular location">
    <subcellularLocation>
        <location evidence="1">Cell outer membrane</location>
    </subcellularLocation>
</comment>
<comment type="caution">
    <text evidence="9">The sequence shown here is derived from an EMBL/GenBank/DDBJ whole genome shotgun (WGS) entry which is preliminary data.</text>
</comment>
<keyword evidence="3" id="KW-0732">Signal</keyword>
<organism evidence="9 10">
    <name type="scientific">Salmonirosea aquatica</name>
    <dbReference type="NCBI Taxonomy" id="2654236"/>
    <lineage>
        <taxon>Bacteria</taxon>
        <taxon>Pseudomonadati</taxon>
        <taxon>Bacteroidota</taxon>
        <taxon>Cytophagia</taxon>
        <taxon>Cytophagales</taxon>
        <taxon>Spirosomataceae</taxon>
        <taxon>Salmonirosea</taxon>
    </lineage>
</organism>
<protein>
    <submittedName>
        <fullName evidence="9">RagB/SusD family nutrient uptake outer membrane protein</fullName>
    </submittedName>
</protein>
<dbReference type="InterPro" id="IPR012944">
    <property type="entry name" value="SusD_RagB_dom"/>
</dbReference>
<gene>
    <name evidence="9" type="ORF">GBK04_08425</name>
</gene>
<dbReference type="Proteomes" id="UP000479293">
    <property type="component" value="Unassembled WGS sequence"/>
</dbReference>
<keyword evidence="10" id="KW-1185">Reference proteome</keyword>
<evidence type="ECO:0000256" key="1">
    <source>
        <dbReference type="ARBA" id="ARBA00004442"/>
    </source>
</evidence>
<proteinExistence type="inferred from homology"/>
<evidence type="ECO:0000259" key="8">
    <source>
        <dbReference type="Pfam" id="PF14322"/>
    </source>
</evidence>
<evidence type="ECO:0000313" key="9">
    <source>
        <dbReference type="EMBL" id="MPR33384.1"/>
    </source>
</evidence>
<dbReference type="Pfam" id="PF07980">
    <property type="entry name" value="SusD_RagB"/>
    <property type="match status" value="1"/>
</dbReference>
<name>A0A7C9F8C7_9BACT</name>
<dbReference type="EMBL" id="WHLY01000002">
    <property type="protein sequence ID" value="MPR33384.1"/>
    <property type="molecule type" value="Genomic_DNA"/>
</dbReference>
<keyword evidence="4" id="KW-0472">Membrane</keyword>
<dbReference type="PROSITE" id="PS51257">
    <property type="entry name" value="PROKAR_LIPOPROTEIN"/>
    <property type="match status" value="1"/>
</dbReference>
<feature type="domain" description="RagB/SusD" evidence="7">
    <location>
        <begin position="268"/>
        <end position="574"/>
    </location>
</feature>
<evidence type="ECO:0000256" key="3">
    <source>
        <dbReference type="ARBA" id="ARBA00022729"/>
    </source>
</evidence>
<comment type="similarity">
    <text evidence="2">Belongs to the SusD family.</text>
</comment>
<evidence type="ECO:0000313" key="10">
    <source>
        <dbReference type="Proteomes" id="UP000479293"/>
    </source>
</evidence>
<evidence type="ECO:0000256" key="2">
    <source>
        <dbReference type="ARBA" id="ARBA00006275"/>
    </source>
</evidence>
<dbReference type="Gene3D" id="1.25.40.390">
    <property type="match status" value="1"/>
</dbReference>
<dbReference type="GO" id="GO:0009279">
    <property type="term" value="C:cell outer membrane"/>
    <property type="evidence" value="ECO:0007669"/>
    <property type="project" value="UniProtKB-SubCell"/>
</dbReference>
<dbReference type="RefSeq" id="WP_152758588.1">
    <property type="nucleotide sequence ID" value="NZ_WHLY01000002.1"/>
</dbReference>
<accession>A0A7C9F8C7</accession>
<feature type="compositionally biased region" description="Polar residues" evidence="6">
    <location>
        <begin position="330"/>
        <end position="349"/>
    </location>
</feature>
<evidence type="ECO:0000259" key="7">
    <source>
        <dbReference type="Pfam" id="PF07980"/>
    </source>
</evidence>
<dbReference type="InterPro" id="IPR033985">
    <property type="entry name" value="SusD-like_N"/>
</dbReference>
<feature type="domain" description="SusD-like N-terminal" evidence="8">
    <location>
        <begin position="22"/>
        <end position="228"/>
    </location>
</feature>
<dbReference type="AlphaFoldDB" id="A0A7C9F8C7"/>
<evidence type="ECO:0000256" key="4">
    <source>
        <dbReference type="ARBA" id="ARBA00023136"/>
    </source>
</evidence>
<reference evidence="9 10" key="1">
    <citation type="submission" date="2019-10" db="EMBL/GenBank/DDBJ databases">
        <title>Draft Genome Sequence of Cytophagaceae sp. SJW1-29.</title>
        <authorList>
            <person name="Choi A."/>
        </authorList>
    </citation>
    <scope>NUCLEOTIDE SEQUENCE [LARGE SCALE GENOMIC DNA]</scope>
    <source>
        <strain evidence="9 10">SJW1-29</strain>
    </source>
</reference>